<dbReference type="AlphaFoldDB" id="A0A3D8QIR1"/>
<name>A0A3D8QIR1_9EURO</name>
<dbReference type="EMBL" id="PVWQ01000016">
    <property type="protein sequence ID" value="RDW61706.1"/>
    <property type="molecule type" value="Genomic_DNA"/>
</dbReference>
<proteinExistence type="predicted"/>
<protein>
    <submittedName>
        <fullName evidence="1">Uncharacterized protein</fullName>
    </submittedName>
</protein>
<gene>
    <name evidence="1" type="ORF">DSM5745_10378</name>
</gene>
<dbReference type="Proteomes" id="UP000256690">
    <property type="component" value="Unassembled WGS sequence"/>
</dbReference>
<dbReference type="GeneID" id="38120748"/>
<evidence type="ECO:0000313" key="2">
    <source>
        <dbReference type="Proteomes" id="UP000256690"/>
    </source>
</evidence>
<keyword evidence="2" id="KW-1185">Reference proteome</keyword>
<evidence type="ECO:0000313" key="1">
    <source>
        <dbReference type="EMBL" id="RDW61706.1"/>
    </source>
</evidence>
<accession>A0A3D8QIR1</accession>
<dbReference type="RefSeq" id="XP_026598837.1">
    <property type="nucleotide sequence ID" value="XM_026752394.1"/>
</dbReference>
<sequence>MSTSTDPCCPQFWEKYAAVRAQELQEDIKKLPNKLVARPKDTTPAVISYESFLEPKSVEGKVTIEDNEIHKLLRSYGEIRYFYKSAAPPPADPYCDLESDDDDEPARLITVLVDFPDTLTVDAAMLRGLTNELPDISIPGSAKKECPRWTFDLPASPETAELFRLEWFARHLVAFDWAFILIAYKHGAPLYIDDRGKFIDRPTRSQKEDKADLKDIWTEPSATGEVLPANLGYDVVPVPRKNFNAKRC</sequence>
<comment type="caution">
    <text evidence="1">The sequence shown here is derived from an EMBL/GenBank/DDBJ whole genome shotgun (WGS) entry which is preliminary data.</text>
</comment>
<organism evidence="1 2">
    <name type="scientific">Aspergillus mulundensis</name>
    <dbReference type="NCBI Taxonomy" id="1810919"/>
    <lineage>
        <taxon>Eukaryota</taxon>
        <taxon>Fungi</taxon>
        <taxon>Dikarya</taxon>
        <taxon>Ascomycota</taxon>
        <taxon>Pezizomycotina</taxon>
        <taxon>Eurotiomycetes</taxon>
        <taxon>Eurotiomycetidae</taxon>
        <taxon>Eurotiales</taxon>
        <taxon>Aspergillaceae</taxon>
        <taxon>Aspergillus</taxon>
        <taxon>Aspergillus subgen. Nidulantes</taxon>
    </lineage>
</organism>
<reference evidence="1 2" key="1">
    <citation type="journal article" date="2018" name="IMA Fungus">
        <title>IMA Genome-F 9: Draft genome sequence of Annulohypoxylon stygium, Aspergillus mulundensis, Berkeleyomyces basicola (syn. Thielaviopsis basicola), Ceratocystis smalleyi, two Cercospora beticola strains, Coleophoma cylindrospora, Fusarium fracticaudum, Phialophora cf. hyalina, and Morchella septimelata.</title>
        <authorList>
            <person name="Wingfield B.D."/>
            <person name="Bills G.F."/>
            <person name="Dong Y."/>
            <person name="Huang W."/>
            <person name="Nel W.J."/>
            <person name="Swalarsk-Parry B.S."/>
            <person name="Vaghefi N."/>
            <person name="Wilken P.M."/>
            <person name="An Z."/>
            <person name="de Beer Z.W."/>
            <person name="De Vos L."/>
            <person name="Chen L."/>
            <person name="Duong T.A."/>
            <person name="Gao Y."/>
            <person name="Hammerbacher A."/>
            <person name="Kikkert J.R."/>
            <person name="Li Y."/>
            <person name="Li H."/>
            <person name="Li K."/>
            <person name="Li Q."/>
            <person name="Liu X."/>
            <person name="Ma X."/>
            <person name="Naidoo K."/>
            <person name="Pethybridge S.J."/>
            <person name="Sun J."/>
            <person name="Steenkamp E.T."/>
            <person name="van der Nest M.A."/>
            <person name="van Wyk S."/>
            <person name="Wingfield M.J."/>
            <person name="Xiong C."/>
            <person name="Yue Q."/>
            <person name="Zhang X."/>
        </authorList>
    </citation>
    <scope>NUCLEOTIDE SEQUENCE [LARGE SCALE GENOMIC DNA]</scope>
    <source>
        <strain evidence="1 2">DSM 5745</strain>
    </source>
</reference>